<dbReference type="RefSeq" id="WP_272133509.1">
    <property type="nucleotide sequence ID" value="NZ_JAQLOI010000001.1"/>
</dbReference>
<name>A0ABT4YNL2_9VIBR</name>
<dbReference type="InterPro" id="IPR013974">
    <property type="entry name" value="SAF"/>
</dbReference>
<protein>
    <submittedName>
        <fullName evidence="3">Flp pilus assembly protein CpaB</fullName>
    </submittedName>
</protein>
<dbReference type="EMBL" id="JAQLOI010000001">
    <property type="protein sequence ID" value="MDB1123128.1"/>
    <property type="molecule type" value="Genomic_DNA"/>
</dbReference>
<reference evidence="3 4" key="1">
    <citation type="submission" date="2023-01" db="EMBL/GenBank/DDBJ databases">
        <title>Vibrio sp. KJ40-1 sp.nov, isolated from marine algae.</title>
        <authorList>
            <person name="Butt M."/>
            <person name="Kim J.M.J."/>
            <person name="Jeon C.O.C."/>
        </authorList>
    </citation>
    <scope>NUCLEOTIDE SEQUENCE [LARGE SCALE GENOMIC DNA]</scope>
    <source>
        <strain evidence="3 4">KJ40-1</strain>
    </source>
</reference>
<evidence type="ECO:0000313" key="4">
    <source>
        <dbReference type="Proteomes" id="UP001210678"/>
    </source>
</evidence>
<organism evidence="3 4">
    <name type="scientific">Vibrio algarum</name>
    <dbReference type="NCBI Taxonomy" id="3020714"/>
    <lineage>
        <taxon>Bacteria</taxon>
        <taxon>Pseudomonadati</taxon>
        <taxon>Pseudomonadota</taxon>
        <taxon>Gammaproteobacteria</taxon>
        <taxon>Vibrionales</taxon>
        <taxon>Vibrionaceae</taxon>
        <taxon>Vibrio</taxon>
    </lineage>
</organism>
<evidence type="ECO:0000313" key="3">
    <source>
        <dbReference type="EMBL" id="MDB1123128.1"/>
    </source>
</evidence>
<dbReference type="CDD" id="cd11614">
    <property type="entry name" value="SAF_CpaB_FlgA_like"/>
    <property type="match status" value="1"/>
</dbReference>
<proteinExistence type="predicted"/>
<feature type="domain" description="Flp pilus assembly protein RcpC/CpaB" evidence="2">
    <location>
        <begin position="120"/>
        <end position="220"/>
    </location>
</feature>
<evidence type="ECO:0000259" key="1">
    <source>
        <dbReference type="Pfam" id="PF08666"/>
    </source>
</evidence>
<dbReference type="NCBIfam" id="TIGR03177">
    <property type="entry name" value="pilus_cpaB"/>
    <property type="match status" value="1"/>
</dbReference>
<accession>A0ABT4YNL2</accession>
<feature type="domain" description="SAF" evidence="1">
    <location>
        <begin position="49"/>
        <end position="108"/>
    </location>
</feature>
<dbReference type="InterPro" id="IPR017592">
    <property type="entry name" value="Pilus_assmbl_Flp-typ_CpaB"/>
</dbReference>
<keyword evidence="4" id="KW-1185">Reference proteome</keyword>
<comment type="caution">
    <text evidence="3">The sequence shown here is derived from an EMBL/GenBank/DDBJ whole genome shotgun (WGS) entry which is preliminary data.</text>
</comment>
<dbReference type="Pfam" id="PF08666">
    <property type="entry name" value="SAF"/>
    <property type="match status" value="1"/>
</dbReference>
<evidence type="ECO:0000259" key="2">
    <source>
        <dbReference type="Pfam" id="PF16976"/>
    </source>
</evidence>
<sequence>MNFKILIPVALIAIGAGLYGLSGSLINQDVEQTVVEAIEDVNMITIWKTKQDIKQGDMVTREQFYVERVPESEANQNGIVDDVEIEFVRGAIASKDMSADVWVTQLDLVRPEQDGYIDLIIKDNMVPYGVKVDSDTIIGGVITHGSLIDVVALSSINQNLASSDKVQPIQTVFLSPILIAVKVLKVEQSVLNDDTQVSLVLELTRKQLAKLVIAKKISQLEYHKSVGAEQAELLQANSGDILPSYQAIKEFRAGDVHIK</sequence>
<dbReference type="Proteomes" id="UP001210678">
    <property type="component" value="Unassembled WGS sequence"/>
</dbReference>
<dbReference type="Pfam" id="PF16976">
    <property type="entry name" value="RcpC"/>
    <property type="match status" value="1"/>
</dbReference>
<dbReference type="InterPro" id="IPR031571">
    <property type="entry name" value="RcpC_dom"/>
</dbReference>
<gene>
    <name evidence="3" type="primary">cpaB</name>
    <name evidence="3" type="ORF">PGX00_05335</name>
</gene>